<dbReference type="EC" id="3.5.3.12" evidence="2"/>
<dbReference type="GO" id="GO:0009446">
    <property type="term" value="P:putrescine biosynthetic process"/>
    <property type="evidence" value="ECO:0007669"/>
    <property type="project" value="InterPro"/>
</dbReference>
<name>A0A9D2GJR8_9FIRM</name>
<evidence type="ECO:0000313" key="5">
    <source>
        <dbReference type="Proteomes" id="UP000824101"/>
    </source>
</evidence>
<dbReference type="EMBL" id="DXBC01000164">
    <property type="protein sequence ID" value="HIZ80155.1"/>
    <property type="molecule type" value="Genomic_DNA"/>
</dbReference>
<feature type="active site" description="Amidino-cysteine intermediate" evidence="2">
    <location>
        <position position="357"/>
    </location>
</feature>
<gene>
    <name evidence="2 4" type="primary">aguA</name>
    <name evidence="4" type="ORF">IAA17_10255</name>
</gene>
<dbReference type="GO" id="GO:0004668">
    <property type="term" value="F:protein-arginine deiminase activity"/>
    <property type="evidence" value="ECO:0007669"/>
    <property type="project" value="InterPro"/>
</dbReference>
<dbReference type="Pfam" id="PF04371">
    <property type="entry name" value="PAD_porph"/>
    <property type="match status" value="1"/>
</dbReference>
<dbReference type="HAMAP" id="MF_01841">
    <property type="entry name" value="Agmatine_deimin"/>
    <property type="match status" value="1"/>
</dbReference>
<dbReference type="PANTHER" id="PTHR31377">
    <property type="entry name" value="AGMATINE DEIMINASE-RELATED"/>
    <property type="match status" value="1"/>
</dbReference>
<evidence type="ECO:0000256" key="3">
    <source>
        <dbReference type="SAM" id="MobiDB-lite"/>
    </source>
</evidence>
<dbReference type="PANTHER" id="PTHR31377:SF0">
    <property type="entry name" value="AGMATINE DEIMINASE-RELATED"/>
    <property type="match status" value="1"/>
</dbReference>
<sequence>MAKRIWNSTPKKDGYRMPGEYEAQERIWMIWPERGDVWRNGALPAQRAFAEVAEAISRFEPVTMLASDGQYENCRAMCPPEIAVLELSSDDAWARDVGPSFLVDGKGGLRACDWTFNAWGGLVDGLYFPWDKDDRTAEKICELAGADSYRTEGFVLEGGSFHVDGEGTALTTEMCLLSPGRNPSLTKTEIEEKLKEYLNLEKVLWLPDGIDPEETNGHVDDVACFARPGEVVCIWTENPYHPFYEAAHKAYRALETMTDARGRRLKVHKLCCPKRPVRIGENFQLQVSGTAKPRKAGELCIASYANFLLVNGGVIVPQYGDENDALALSQLQAIFPERKVVGVDTREIVYGGGNIHCITQQQPRRAGGTAAEAAASPESSI</sequence>
<evidence type="ECO:0000256" key="2">
    <source>
        <dbReference type="HAMAP-Rule" id="MF_01841"/>
    </source>
</evidence>
<dbReference type="GO" id="GO:0047632">
    <property type="term" value="F:agmatine deiminase activity"/>
    <property type="evidence" value="ECO:0007669"/>
    <property type="project" value="UniProtKB-UniRule"/>
</dbReference>
<accession>A0A9D2GJR8</accession>
<organism evidence="4 5">
    <name type="scientific">Candidatus Lachnoclostridium stercorigallinarum</name>
    <dbReference type="NCBI Taxonomy" id="2838634"/>
    <lineage>
        <taxon>Bacteria</taxon>
        <taxon>Bacillati</taxon>
        <taxon>Bacillota</taxon>
        <taxon>Clostridia</taxon>
        <taxon>Lachnospirales</taxon>
        <taxon>Lachnospiraceae</taxon>
    </lineage>
</organism>
<evidence type="ECO:0000313" key="4">
    <source>
        <dbReference type="EMBL" id="HIZ80155.1"/>
    </source>
</evidence>
<feature type="compositionally biased region" description="Low complexity" evidence="3">
    <location>
        <begin position="363"/>
        <end position="381"/>
    </location>
</feature>
<dbReference type="NCBIfam" id="TIGR03380">
    <property type="entry name" value="agmatine_aguA"/>
    <property type="match status" value="1"/>
</dbReference>
<evidence type="ECO:0000256" key="1">
    <source>
        <dbReference type="ARBA" id="ARBA00022801"/>
    </source>
</evidence>
<dbReference type="NCBIfam" id="NF010070">
    <property type="entry name" value="PRK13551.1"/>
    <property type="match status" value="1"/>
</dbReference>
<feature type="region of interest" description="Disordered" evidence="3">
    <location>
        <begin position="362"/>
        <end position="381"/>
    </location>
</feature>
<dbReference type="Proteomes" id="UP000824101">
    <property type="component" value="Unassembled WGS sequence"/>
</dbReference>
<comment type="similarity">
    <text evidence="2">Belongs to the agmatine deiminase family.</text>
</comment>
<dbReference type="AlphaFoldDB" id="A0A9D2GJR8"/>
<protein>
    <recommendedName>
        <fullName evidence="2">Putative agmatine deiminase</fullName>
        <ecNumber evidence="2">3.5.3.12</ecNumber>
    </recommendedName>
    <alternativeName>
        <fullName evidence="2">Agmatine iminohydrolase</fullName>
    </alternativeName>
</protein>
<keyword evidence="1 2" id="KW-0378">Hydrolase</keyword>
<dbReference type="SUPFAM" id="SSF55909">
    <property type="entry name" value="Pentein"/>
    <property type="match status" value="1"/>
</dbReference>
<proteinExistence type="inferred from homology"/>
<reference evidence="4" key="2">
    <citation type="submission" date="2021-04" db="EMBL/GenBank/DDBJ databases">
        <authorList>
            <person name="Gilroy R."/>
        </authorList>
    </citation>
    <scope>NUCLEOTIDE SEQUENCE</scope>
    <source>
        <strain evidence="4">ChiBcec1-1093</strain>
    </source>
</reference>
<comment type="catalytic activity">
    <reaction evidence="2">
        <text>agmatine + H2O = N-carbamoylputrescine + NH4(+)</text>
        <dbReference type="Rhea" id="RHEA:18037"/>
        <dbReference type="ChEBI" id="CHEBI:15377"/>
        <dbReference type="ChEBI" id="CHEBI:28938"/>
        <dbReference type="ChEBI" id="CHEBI:58145"/>
        <dbReference type="ChEBI" id="CHEBI:58318"/>
        <dbReference type="EC" id="3.5.3.12"/>
    </reaction>
</comment>
<dbReference type="InterPro" id="IPR017754">
    <property type="entry name" value="Agmatine_deiminase"/>
</dbReference>
<dbReference type="InterPro" id="IPR007466">
    <property type="entry name" value="Peptidyl-Arg-deiminase_porph"/>
</dbReference>
<comment type="caution">
    <text evidence="4">The sequence shown here is derived from an EMBL/GenBank/DDBJ whole genome shotgun (WGS) entry which is preliminary data.</text>
</comment>
<reference evidence="4" key="1">
    <citation type="journal article" date="2021" name="PeerJ">
        <title>Extensive microbial diversity within the chicken gut microbiome revealed by metagenomics and culture.</title>
        <authorList>
            <person name="Gilroy R."/>
            <person name="Ravi A."/>
            <person name="Getino M."/>
            <person name="Pursley I."/>
            <person name="Horton D.L."/>
            <person name="Alikhan N.F."/>
            <person name="Baker D."/>
            <person name="Gharbi K."/>
            <person name="Hall N."/>
            <person name="Watson M."/>
            <person name="Adriaenssens E.M."/>
            <person name="Foster-Nyarko E."/>
            <person name="Jarju S."/>
            <person name="Secka A."/>
            <person name="Antonio M."/>
            <person name="Oren A."/>
            <person name="Chaudhuri R.R."/>
            <person name="La Ragione R."/>
            <person name="Hildebrand F."/>
            <person name="Pallen M.J."/>
        </authorList>
    </citation>
    <scope>NUCLEOTIDE SEQUENCE</scope>
    <source>
        <strain evidence="4">ChiBcec1-1093</strain>
    </source>
</reference>
<dbReference type="Gene3D" id="3.75.10.10">
    <property type="entry name" value="L-arginine/glycine Amidinotransferase, Chain A"/>
    <property type="match status" value="1"/>
</dbReference>